<feature type="chain" id="PRO_5047086485" evidence="1">
    <location>
        <begin position="21"/>
        <end position="193"/>
    </location>
</feature>
<dbReference type="InterPro" id="IPR015071">
    <property type="entry name" value="BOFC_N"/>
</dbReference>
<reference evidence="4 5" key="1">
    <citation type="submission" date="2021-03" db="EMBL/GenBank/DDBJ databases">
        <title>Antimicrobial resistance genes in bacteria isolated from Japanese honey, and their potential for conferring macrolide and lincosamide resistance in the American foulbrood pathogen Paenibacillus larvae.</title>
        <authorList>
            <person name="Okamoto M."/>
            <person name="Kumagai M."/>
            <person name="Kanamori H."/>
            <person name="Takamatsu D."/>
        </authorList>
    </citation>
    <scope>NUCLEOTIDE SEQUENCE [LARGE SCALE GENOMIC DNA]</scope>
    <source>
        <strain evidence="4 5">J8TS2</strain>
    </source>
</reference>
<dbReference type="InterPro" id="IPR038118">
    <property type="entry name" value="BOFC_N_sf"/>
</dbReference>
<evidence type="ECO:0000259" key="2">
    <source>
        <dbReference type="Pfam" id="PF08955"/>
    </source>
</evidence>
<dbReference type="InterPro" id="IPR015050">
    <property type="entry name" value="BofC_C"/>
</dbReference>
<organism evidence="4 5">
    <name type="scientific">Lederbergia ruris</name>
    <dbReference type="NCBI Taxonomy" id="217495"/>
    <lineage>
        <taxon>Bacteria</taxon>
        <taxon>Bacillati</taxon>
        <taxon>Bacillota</taxon>
        <taxon>Bacilli</taxon>
        <taxon>Bacillales</taxon>
        <taxon>Bacillaceae</taxon>
        <taxon>Lederbergia</taxon>
    </lineage>
</organism>
<feature type="domain" description="Bypass-of-forespore C N-terminal" evidence="3">
    <location>
        <begin position="53"/>
        <end position="102"/>
    </location>
</feature>
<keyword evidence="1" id="KW-0732">Signal</keyword>
<comment type="caution">
    <text evidence="4">The sequence shown here is derived from an EMBL/GenBank/DDBJ whole genome shotgun (WGS) entry which is preliminary data.</text>
</comment>
<protein>
    <submittedName>
        <fullName evidence="4">BofC protein</fullName>
    </submittedName>
</protein>
<feature type="domain" description="Bypass of forespore C C-terminal" evidence="2">
    <location>
        <begin position="105"/>
        <end position="177"/>
    </location>
</feature>
<evidence type="ECO:0000259" key="3">
    <source>
        <dbReference type="Pfam" id="PF08977"/>
    </source>
</evidence>
<dbReference type="Gene3D" id="3.10.20.420">
    <property type="entry name" value="Bypass-of-forespore C, N-terminal domain"/>
    <property type="match status" value="1"/>
</dbReference>
<dbReference type="InterPro" id="IPR038117">
    <property type="entry name" value="BofC_C_sf"/>
</dbReference>
<gene>
    <name evidence="4" type="ORF">J8TS2_02260</name>
</gene>
<dbReference type="Gene3D" id="3.30.70.1740">
    <property type="entry name" value="Bypass-of-forespore C, C-terminal domain"/>
    <property type="match status" value="1"/>
</dbReference>
<evidence type="ECO:0000313" key="5">
    <source>
        <dbReference type="Proteomes" id="UP000679950"/>
    </source>
</evidence>
<dbReference type="Proteomes" id="UP000679950">
    <property type="component" value="Unassembled WGS sequence"/>
</dbReference>
<keyword evidence="5" id="KW-1185">Reference proteome</keyword>
<dbReference type="Pfam" id="PF08955">
    <property type="entry name" value="BofC_C"/>
    <property type="match status" value="1"/>
</dbReference>
<evidence type="ECO:0000313" key="4">
    <source>
        <dbReference type="EMBL" id="GIN55907.1"/>
    </source>
</evidence>
<dbReference type="RefSeq" id="WP_246516655.1">
    <property type="nucleotide sequence ID" value="NZ_BORB01000001.1"/>
</dbReference>
<sequence>MKFTGKLLISFMILIVVSLANQPALDIQKTQAQSTTIEQEGDSVYIPDNPLEIEVLLKRTYLDGDMSEELVTETIWALEDFWAKYENWQLVDIDEKRVVFEKKVNDISPLLKVNGFFGLQEDGTLSIFNGSPEQADIIHSFFQIDMRKLEGKKKEELKKGIPIQTKETFKEVLEVMKQYSTGKNAVEKKSLTF</sequence>
<dbReference type="Pfam" id="PF08977">
    <property type="entry name" value="BOFC_N"/>
    <property type="match status" value="1"/>
</dbReference>
<accession>A0ABQ4KF30</accession>
<evidence type="ECO:0000256" key="1">
    <source>
        <dbReference type="SAM" id="SignalP"/>
    </source>
</evidence>
<name>A0ABQ4KF30_9BACI</name>
<dbReference type="EMBL" id="BORB01000001">
    <property type="protein sequence ID" value="GIN55907.1"/>
    <property type="molecule type" value="Genomic_DNA"/>
</dbReference>
<proteinExistence type="predicted"/>
<feature type="signal peptide" evidence="1">
    <location>
        <begin position="1"/>
        <end position="20"/>
    </location>
</feature>